<reference evidence="5 6" key="1">
    <citation type="submission" date="2024-10" db="EMBL/GenBank/DDBJ databases">
        <title>The Natural Products Discovery Center: Release of the First 8490 Sequenced Strains for Exploring Actinobacteria Biosynthetic Diversity.</title>
        <authorList>
            <person name="Kalkreuter E."/>
            <person name="Kautsar S.A."/>
            <person name="Yang D."/>
            <person name="Bader C.D."/>
            <person name="Teijaro C.N."/>
            <person name="Fluegel L."/>
            <person name="Davis C.M."/>
            <person name="Simpson J.R."/>
            <person name="Lauterbach L."/>
            <person name="Steele A.D."/>
            <person name="Gui C."/>
            <person name="Meng S."/>
            <person name="Li G."/>
            <person name="Viehrig K."/>
            <person name="Ye F."/>
            <person name="Su P."/>
            <person name="Kiefer A.F."/>
            <person name="Nichols A."/>
            <person name="Cepeda A.J."/>
            <person name="Yan W."/>
            <person name="Fan B."/>
            <person name="Jiang Y."/>
            <person name="Adhikari A."/>
            <person name="Zheng C.-J."/>
            <person name="Schuster L."/>
            <person name="Cowan T.M."/>
            <person name="Smanski M.J."/>
            <person name="Chevrette M.G."/>
            <person name="De Carvalho L.P.S."/>
            <person name="Shen B."/>
        </authorList>
    </citation>
    <scope>NUCLEOTIDE SEQUENCE [LARGE SCALE GENOMIC DNA]</scope>
    <source>
        <strain evidence="5 6">NPDC002593</strain>
    </source>
</reference>
<evidence type="ECO:0000313" key="6">
    <source>
        <dbReference type="Proteomes" id="UP001601992"/>
    </source>
</evidence>
<evidence type="ECO:0000256" key="3">
    <source>
        <dbReference type="ARBA" id="ARBA00022490"/>
    </source>
</evidence>
<protein>
    <submittedName>
        <fullName evidence="5">ESX secretion-associated protein EspG</fullName>
    </submittedName>
</protein>
<comment type="caution">
    <text evidence="5">The sequence shown here is derived from an EMBL/GenBank/DDBJ whole genome shotgun (WGS) entry which is preliminary data.</text>
</comment>
<dbReference type="InterPro" id="IPR025734">
    <property type="entry name" value="EspG"/>
</dbReference>
<comment type="similarity">
    <text evidence="2">Belongs to the EspG family.</text>
</comment>
<name>A0ABW6RRR9_9NOCA</name>
<dbReference type="RefSeq" id="WP_040818557.1">
    <property type="nucleotide sequence ID" value="NZ_JBIAQY010000001.1"/>
</dbReference>
<dbReference type="EMBL" id="JBIAQY010000001">
    <property type="protein sequence ID" value="MFF3566702.1"/>
    <property type="molecule type" value="Genomic_DNA"/>
</dbReference>
<keyword evidence="6" id="KW-1185">Reference proteome</keyword>
<organism evidence="5 6">
    <name type="scientific">Nocardia jiangxiensis</name>
    <dbReference type="NCBI Taxonomy" id="282685"/>
    <lineage>
        <taxon>Bacteria</taxon>
        <taxon>Bacillati</taxon>
        <taxon>Actinomycetota</taxon>
        <taxon>Actinomycetes</taxon>
        <taxon>Mycobacteriales</taxon>
        <taxon>Nocardiaceae</taxon>
        <taxon>Nocardia</taxon>
    </lineage>
</organism>
<accession>A0ABW6RRR9</accession>
<dbReference type="Proteomes" id="UP001601992">
    <property type="component" value="Unassembled WGS sequence"/>
</dbReference>
<gene>
    <name evidence="5" type="ORF">ACFYXQ_02855</name>
</gene>
<evidence type="ECO:0000256" key="1">
    <source>
        <dbReference type="ARBA" id="ARBA00004496"/>
    </source>
</evidence>
<keyword evidence="4" id="KW-0143">Chaperone</keyword>
<sequence length="268" mass="30433">MSLSWTFTGIEFQVLCEKYRGGEMPDPLFWTLDEHMTIDKSAALKADVWQELRAKWDPSWDSMIDVMCAPEIYIRLHGWDERDMDNGKKNIYIHFARSGAQAFKFEQKPGKTYWHTDGYIVTECDPRSLASEVVRSLPPTEAGSLSSTPIIIDPAEHVGHGGGSFFKDDDEDPPAVASTKFFNMPASKTGTLRVVQGRSKFGPRGIQETKLLWRDVIGDGRYVMNMDDSPVAVGIGRNAFANKIQQQIDNLMERLDTHWESGRPEDRW</sequence>
<proteinExistence type="inferred from homology"/>
<keyword evidence="3" id="KW-0963">Cytoplasm</keyword>
<evidence type="ECO:0000313" key="5">
    <source>
        <dbReference type="EMBL" id="MFF3566702.1"/>
    </source>
</evidence>
<evidence type="ECO:0000256" key="2">
    <source>
        <dbReference type="ARBA" id="ARBA00006411"/>
    </source>
</evidence>
<dbReference type="Pfam" id="PF14011">
    <property type="entry name" value="ESX-1_EspG"/>
    <property type="match status" value="1"/>
</dbReference>
<evidence type="ECO:0000256" key="4">
    <source>
        <dbReference type="ARBA" id="ARBA00023186"/>
    </source>
</evidence>
<comment type="subcellular location">
    <subcellularLocation>
        <location evidence="1">Cytoplasm</location>
    </subcellularLocation>
</comment>